<dbReference type="Gene3D" id="1.10.287.70">
    <property type="match status" value="1"/>
</dbReference>
<dbReference type="PANTHER" id="PTHR10153">
    <property type="entry name" value="SMALL CONDUCTANCE CALCIUM-ACTIVATED POTASSIUM CHANNEL"/>
    <property type="match status" value="1"/>
</dbReference>
<evidence type="ECO:0000313" key="4">
    <source>
        <dbReference type="EMBL" id="CAG9316137.1"/>
    </source>
</evidence>
<proteinExistence type="predicted"/>
<gene>
    <name evidence="4" type="ORF">BSTOLATCC_MIC15577</name>
</gene>
<dbReference type="Pfam" id="PF07885">
    <property type="entry name" value="Ion_trans_2"/>
    <property type="match status" value="1"/>
</dbReference>
<feature type="transmembrane region" description="Helical" evidence="2">
    <location>
        <begin position="112"/>
        <end position="130"/>
    </location>
</feature>
<feature type="transmembrane region" description="Helical" evidence="2">
    <location>
        <begin position="73"/>
        <end position="92"/>
    </location>
</feature>
<feature type="domain" description="Potassium channel" evidence="3">
    <location>
        <begin position="267"/>
        <end position="327"/>
    </location>
</feature>
<dbReference type="Proteomes" id="UP001162131">
    <property type="component" value="Unassembled WGS sequence"/>
</dbReference>
<dbReference type="AlphaFoldDB" id="A0AAU9ISP6"/>
<keyword evidence="5" id="KW-1185">Reference proteome</keyword>
<keyword evidence="2" id="KW-1133">Transmembrane helix</keyword>
<dbReference type="GO" id="GO:0016020">
    <property type="term" value="C:membrane"/>
    <property type="evidence" value="ECO:0007669"/>
    <property type="project" value="InterPro"/>
</dbReference>
<keyword evidence="2" id="KW-0812">Transmembrane</keyword>
<protein>
    <recommendedName>
        <fullName evidence="3">Potassium channel domain-containing protein</fullName>
    </recommendedName>
</protein>
<feature type="transmembrane region" description="Helical" evidence="2">
    <location>
        <begin position="304"/>
        <end position="327"/>
    </location>
</feature>
<dbReference type="SUPFAM" id="SSF81324">
    <property type="entry name" value="Voltage-gated potassium channels"/>
    <property type="match status" value="1"/>
</dbReference>
<evidence type="ECO:0000259" key="3">
    <source>
        <dbReference type="Pfam" id="PF07885"/>
    </source>
</evidence>
<dbReference type="InterPro" id="IPR015449">
    <property type="entry name" value="K_chnl_Ca-activ_SK"/>
</dbReference>
<name>A0AAU9ISP6_9CILI</name>
<feature type="transmembrane region" description="Helical" evidence="2">
    <location>
        <begin position="246"/>
        <end position="267"/>
    </location>
</feature>
<feature type="compositionally biased region" description="Low complexity" evidence="1">
    <location>
        <begin position="520"/>
        <end position="547"/>
    </location>
</feature>
<organism evidence="4 5">
    <name type="scientific">Blepharisma stoltei</name>
    <dbReference type="NCBI Taxonomy" id="1481888"/>
    <lineage>
        <taxon>Eukaryota</taxon>
        <taxon>Sar</taxon>
        <taxon>Alveolata</taxon>
        <taxon>Ciliophora</taxon>
        <taxon>Postciliodesmatophora</taxon>
        <taxon>Heterotrichea</taxon>
        <taxon>Heterotrichida</taxon>
        <taxon>Blepharismidae</taxon>
        <taxon>Blepharisma</taxon>
    </lineage>
</organism>
<accession>A0AAU9ISP6</accession>
<comment type="caution">
    <text evidence="4">The sequence shown here is derived from an EMBL/GenBank/DDBJ whole genome shotgun (WGS) entry which is preliminary data.</text>
</comment>
<dbReference type="InterPro" id="IPR013099">
    <property type="entry name" value="K_chnl_dom"/>
</dbReference>
<evidence type="ECO:0000256" key="2">
    <source>
        <dbReference type="SAM" id="Phobius"/>
    </source>
</evidence>
<dbReference type="GO" id="GO:0016286">
    <property type="term" value="F:small conductance calcium-activated potassium channel activity"/>
    <property type="evidence" value="ECO:0007669"/>
    <property type="project" value="InterPro"/>
</dbReference>
<feature type="region of interest" description="Disordered" evidence="1">
    <location>
        <begin position="519"/>
        <end position="559"/>
    </location>
</feature>
<evidence type="ECO:0000256" key="1">
    <source>
        <dbReference type="SAM" id="MobiDB-lite"/>
    </source>
</evidence>
<dbReference type="EMBL" id="CAJZBQ010000015">
    <property type="protein sequence ID" value="CAG9316137.1"/>
    <property type="molecule type" value="Genomic_DNA"/>
</dbReference>
<reference evidence="4" key="1">
    <citation type="submission" date="2021-09" db="EMBL/GenBank/DDBJ databases">
        <authorList>
            <consortium name="AG Swart"/>
            <person name="Singh M."/>
            <person name="Singh A."/>
            <person name="Seah K."/>
            <person name="Emmerich C."/>
        </authorList>
    </citation>
    <scope>NUCLEOTIDE SEQUENCE</scope>
    <source>
        <strain evidence="4">ATCC30299</strain>
    </source>
</reference>
<evidence type="ECO:0000313" key="5">
    <source>
        <dbReference type="Proteomes" id="UP001162131"/>
    </source>
</evidence>
<sequence length="559" mass="64359">MQIHVLTEDSPDVQITTVRRRGGIVDEKTLDFISKQIPQKSASLSIKIETLPSELSLILPNENLLILKKKQTLISGLSALLSLIIIIFSYLAAEEYYLQDYTLSPFITSCRFIIMASSLTQDALIFFYYSNHLRIKKAYKEISEHTTLFEDPYIKKQIIFEIFVSMPFIPPFAEWHGKFYQLNTYAKLSLDDFFLVFSFLRFTHVVKFMYEFSINSNPKTKFYCSLQNTKSSISFTLKWIMRTAKFLSIFVVSAGVTLLCGMLLRTFEKGIPDTKFSYFWNSFWNISITEATVGYGEYVPLSHLGRIICVSSAIYGMFMYSLIIINVNEKVKLSDKELLLYKRMKYKHKIARFLAPISARLIQKWWRLDALRKKGVPRLKEAIGFHVELKRFRYEKTLWHSKISSSLEEQIRDVVKISSTKLIAITKYLEGTNSFQQIGGRFVSNEYSTLNKLLSFKTKLEKLTNKEPTANKNRIVAISRYRKSSTANASGDATPRRHMKMLGELAVKKMIQSRIDSHGSFSNISNVSNRSSRRSSNVSINQSSRSSISRESEGMGESV</sequence>
<keyword evidence="2" id="KW-0472">Membrane</keyword>